<dbReference type="Gene3D" id="3.30.565.10">
    <property type="entry name" value="Histidine kinase-like ATPase, C-terminal domain"/>
    <property type="match status" value="1"/>
</dbReference>
<dbReference type="InterPro" id="IPR005467">
    <property type="entry name" value="His_kinase_dom"/>
</dbReference>
<evidence type="ECO:0000259" key="16">
    <source>
        <dbReference type="PROSITE" id="PS50109"/>
    </source>
</evidence>
<dbReference type="InterPro" id="IPR003594">
    <property type="entry name" value="HATPase_dom"/>
</dbReference>
<evidence type="ECO:0000256" key="15">
    <source>
        <dbReference type="SAM" id="Phobius"/>
    </source>
</evidence>
<dbReference type="InterPro" id="IPR004358">
    <property type="entry name" value="Sig_transdc_His_kin-like_C"/>
</dbReference>
<dbReference type="InterPro" id="IPR036890">
    <property type="entry name" value="HATPase_C_sf"/>
</dbReference>
<keyword evidence="12" id="KW-0902">Two-component regulatory system</keyword>
<dbReference type="SUPFAM" id="SSF55874">
    <property type="entry name" value="ATPase domain of HSP90 chaperone/DNA topoisomerase II/histidine kinase"/>
    <property type="match status" value="1"/>
</dbReference>
<evidence type="ECO:0000256" key="12">
    <source>
        <dbReference type="ARBA" id="ARBA00023012"/>
    </source>
</evidence>
<evidence type="ECO:0000313" key="18">
    <source>
        <dbReference type="Proteomes" id="UP000322545"/>
    </source>
</evidence>
<dbReference type="RefSeq" id="WP_149780905.1">
    <property type="nucleotide sequence ID" value="NZ_FRCB01000014.1"/>
</dbReference>
<dbReference type="GO" id="GO:0005524">
    <property type="term" value="F:ATP binding"/>
    <property type="evidence" value="ECO:0007669"/>
    <property type="project" value="UniProtKB-KW"/>
</dbReference>
<sequence length="576" mass="62738">MRRSQTLLAALAVAFVAACIFWISLSYFQSEERSKAQGRLSLYRSTVLAELERFSHLTYVLARDPFVIETSLGADTRALNLRFAAFAEKSGLDAIYLMRPDGLTISASNAGEPGSFVGQDYSFRPYFKDAIKGRQGRFYGIGATTGLPGYFIADAVRGPDNAVSGVVAIKLDLSGLEASWREAGEQVILANEDGVVLLASDADWRYTLLTDITTEQIDAIRASRQFPGQALDRLDWQPKSGQRAVIGGGERIHLSAHDLPHGWVLHYFTSDDRAVVRSLLVTGIAVILAALAFIFSQLRRTRRIGAALRKSVAEEAQLRQANERLAFEIEERKAAERQLKRTRGELERASRLAALGQLAASVTHELGQPLAAMRNHLAAAELSGAANGGLLPRIGGLVDRMEGITRQLKFFSRTDGEGFREVDLRQAAQAALELVAPNIEQAEAGVTLELPDEPVLVRGDQLRLEQVITNILRNAMDALEDSTERHLSVRIGTTGDKGWFEVRDTGHGLGDATLSDLQEPFFTTRESGRGMGLGLAISASIVKEHHGRMSACNASSGGAVFRVEIPLNETEEEAAA</sequence>
<dbReference type="CDD" id="cd12914">
    <property type="entry name" value="PDC1_DGC_like"/>
    <property type="match status" value="1"/>
</dbReference>
<evidence type="ECO:0000256" key="4">
    <source>
        <dbReference type="ARBA" id="ARBA00022475"/>
    </source>
</evidence>
<dbReference type="AlphaFoldDB" id="A0A1M7L9R6"/>
<dbReference type="PRINTS" id="PR00344">
    <property type="entry name" value="BCTRLSENSOR"/>
</dbReference>
<keyword evidence="9 17" id="KW-0418">Kinase</keyword>
<dbReference type="InterPro" id="IPR003661">
    <property type="entry name" value="HisK_dim/P_dom"/>
</dbReference>
<dbReference type="CDD" id="cd00082">
    <property type="entry name" value="HisKA"/>
    <property type="match status" value="1"/>
</dbReference>
<evidence type="ECO:0000256" key="3">
    <source>
        <dbReference type="ARBA" id="ARBA00012438"/>
    </source>
</evidence>
<evidence type="ECO:0000256" key="1">
    <source>
        <dbReference type="ARBA" id="ARBA00000085"/>
    </source>
</evidence>
<dbReference type="Gene3D" id="1.10.287.130">
    <property type="match status" value="1"/>
</dbReference>
<evidence type="ECO:0000256" key="5">
    <source>
        <dbReference type="ARBA" id="ARBA00022553"/>
    </source>
</evidence>
<evidence type="ECO:0000256" key="8">
    <source>
        <dbReference type="ARBA" id="ARBA00022741"/>
    </source>
</evidence>
<feature type="domain" description="Histidine kinase" evidence="16">
    <location>
        <begin position="361"/>
        <end position="569"/>
    </location>
</feature>
<dbReference type="InterPro" id="IPR036097">
    <property type="entry name" value="HisK_dim/P_sf"/>
</dbReference>
<dbReference type="GO" id="GO:0005886">
    <property type="term" value="C:plasma membrane"/>
    <property type="evidence" value="ECO:0007669"/>
    <property type="project" value="UniProtKB-SubCell"/>
</dbReference>
<evidence type="ECO:0000256" key="6">
    <source>
        <dbReference type="ARBA" id="ARBA00022679"/>
    </source>
</evidence>
<dbReference type="InterPro" id="IPR017055">
    <property type="entry name" value="Sig_transdc_His_kinase_DctB"/>
</dbReference>
<dbReference type="PIRSF" id="PIRSF036431">
    <property type="entry name" value="STHK_DctB"/>
    <property type="match status" value="1"/>
</dbReference>
<comment type="catalytic activity">
    <reaction evidence="1">
        <text>ATP + protein L-histidine = ADP + protein N-phospho-L-histidine.</text>
        <dbReference type="EC" id="2.7.13.3"/>
    </reaction>
</comment>
<keyword evidence="5" id="KW-0597">Phosphoprotein</keyword>
<comment type="subcellular location">
    <subcellularLocation>
        <location evidence="2">Cell membrane</location>
        <topology evidence="2">Multi-pass membrane protein</topology>
    </subcellularLocation>
</comment>
<dbReference type="SUPFAM" id="SSF103190">
    <property type="entry name" value="Sensory domain-like"/>
    <property type="match status" value="1"/>
</dbReference>
<evidence type="ECO:0000256" key="2">
    <source>
        <dbReference type="ARBA" id="ARBA00004651"/>
    </source>
</evidence>
<organism evidence="17 18">
    <name type="scientific">Roseovarius litoreus</name>
    <dbReference type="NCBI Taxonomy" id="1155722"/>
    <lineage>
        <taxon>Bacteria</taxon>
        <taxon>Pseudomonadati</taxon>
        <taxon>Pseudomonadota</taxon>
        <taxon>Alphaproteobacteria</taxon>
        <taxon>Rhodobacterales</taxon>
        <taxon>Roseobacteraceae</taxon>
        <taxon>Roseovarius</taxon>
    </lineage>
</organism>
<dbReference type="PROSITE" id="PS51257">
    <property type="entry name" value="PROKAR_LIPOPROTEIN"/>
    <property type="match status" value="1"/>
</dbReference>
<name>A0A1M7L9R6_9RHOB</name>
<gene>
    <name evidence="17" type="ORF">SAMN05443432_11428</name>
</gene>
<keyword evidence="13 15" id="KW-0472">Membrane</keyword>
<evidence type="ECO:0000256" key="11">
    <source>
        <dbReference type="ARBA" id="ARBA00022989"/>
    </source>
</evidence>
<dbReference type="EMBL" id="FRCB01000014">
    <property type="protein sequence ID" value="SHM74662.1"/>
    <property type="molecule type" value="Genomic_DNA"/>
</dbReference>
<dbReference type="InterPro" id="IPR029151">
    <property type="entry name" value="Sensor-like_sf"/>
</dbReference>
<evidence type="ECO:0000256" key="7">
    <source>
        <dbReference type="ARBA" id="ARBA00022692"/>
    </source>
</evidence>
<evidence type="ECO:0000256" key="9">
    <source>
        <dbReference type="ARBA" id="ARBA00022777"/>
    </source>
</evidence>
<dbReference type="SUPFAM" id="SSF47384">
    <property type="entry name" value="Homodimeric domain of signal transducing histidine kinase"/>
    <property type="match status" value="1"/>
</dbReference>
<keyword evidence="18" id="KW-1185">Reference proteome</keyword>
<dbReference type="PROSITE" id="PS50109">
    <property type="entry name" value="HIS_KIN"/>
    <property type="match status" value="1"/>
</dbReference>
<keyword evidence="10" id="KW-0067">ATP-binding</keyword>
<reference evidence="17 18" key="1">
    <citation type="submission" date="2016-11" db="EMBL/GenBank/DDBJ databases">
        <authorList>
            <person name="Varghese N."/>
            <person name="Submissions S."/>
        </authorList>
    </citation>
    <scope>NUCLEOTIDE SEQUENCE [LARGE SCALE GENOMIC DNA]</scope>
    <source>
        <strain evidence="17 18">DSM 28249</strain>
    </source>
</reference>
<proteinExistence type="predicted"/>
<feature type="coiled-coil region" evidence="14">
    <location>
        <begin position="318"/>
        <end position="352"/>
    </location>
</feature>
<dbReference type="EC" id="2.7.13.3" evidence="3"/>
<accession>A0A1M7L9R6</accession>
<keyword evidence="7 15" id="KW-0812">Transmembrane</keyword>
<dbReference type="PANTHER" id="PTHR43065">
    <property type="entry name" value="SENSOR HISTIDINE KINASE"/>
    <property type="match status" value="1"/>
</dbReference>
<dbReference type="GO" id="GO:0000155">
    <property type="term" value="F:phosphorelay sensor kinase activity"/>
    <property type="evidence" value="ECO:0007669"/>
    <property type="project" value="InterPro"/>
</dbReference>
<evidence type="ECO:0000256" key="13">
    <source>
        <dbReference type="ARBA" id="ARBA00023136"/>
    </source>
</evidence>
<feature type="transmembrane region" description="Helical" evidence="15">
    <location>
        <begin position="274"/>
        <end position="295"/>
    </location>
</feature>
<dbReference type="Pfam" id="PF02518">
    <property type="entry name" value="HATPase_c"/>
    <property type="match status" value="1"/>
</dbReference>
<dbReference type="Gene3D" id="3.30.450.20">
    <property type="entry name" value="PAS domain"/>
    <property type="match status" value="2"/>
</dbReference>
<dbReference type="Proteomes" id="UP000322545">
    <property type="component" value="Unassembled WGS sequence"/>
</dbReference>
<evidence type="ECO:0000256" key="14">
    <source>
        <dbReference type="SAM" id="Coils"/>
    </source>
</evidence>
<protein>
    <recommendedName>
        <fullName evidence="3">histidine kinase</fullName>
        <ecNumber evidence="3">2.7.13.3</ecNumber>
    </recommendedName>
</protein>
<keyword evidence="8" id="KW-0547">Nucleotide-binding</keyword>
<keyword evidence="14" id="KW-0175">Coiled coil</keyword>
<dbReference type="SMART" id="SM00387">
    <property type="entry name" value="HATPase_c"/>
    <property type="match status" value="1"/>
</dbReference>
<dbReference type="PANTHER" id="PTHR43065:SF46">
    <property type="entry name" value="C4-DICARBOXYLATE TRANSPORT SENSOR PROTEIN DCTB"/>
    <property type="match status" value="1"/>
</dbReference>
<keyword evidence="11 15" id="KW-1133">Transmembrane helix</keyword>
<dbReference type="SMART" id="SM00388">
    <property type="entry name" value="HisKA"/>
    <property type="match status" value="1"/>
</dbReference>
<keyword evidence="6" id="KW-0808">Transferase</keyword>
<dbReference type="Pfam" id="PF02743">
    <property type="entry name" value="dCache_1"/>
    <property type="match status" value="1"/>
</dbReference>
<evidence type="ECO:0000313" key="17">
    <source>
        <dbReference type="EMBL" id="SHM74662.1"/>
    </source>
</evidence>
<dbReference type="InterPro" id="IPR033479">
    <property type="entry name" value="dCache_1"/>
</dbReference>
<evidence type="ECO:0000256" key="10">
    <source>
        <dbReference type="ARBA" id="ARBA00022840"/>
    </source>
</evidence>
<keyword evidence="4" id="KW-1003">Cell membrane</keyword>